<dbReference type="KEGG" id="dcm:NIES806_31090"/>
<keyword evidence="2" id="KW-1185">Reference proteome</keyword>
<dbReference type="SUPFAM" id="SSF52540">
    <property type="entry name" value="P-loop containing nucleoside triphosphate hydrolases"/>
    <property type="match status" value="1"/>
</dbReference>
<proteinExistence type="predicted"/>
<evidence type="ECO:0000313" key="1">
    <source>
        <dbReference type="EMBL" id="BAZ86892.1"/>
    </source>
</evidence>
<dbReference type="RefSeq" id="WP_096668628.1">
    <property type="nucleotide sequence ID" value="NZ_AP018316.1"/>
</dbReference>
<reference evidence="1 2" key="1">
    <citation type="submission" date="2017-06" db="EMBL/GenBank/DDBJ databases">
        <title>Genome sequencing of cyanobaciteial culture collection at National Institute for Environmental Studies (NIES).</title>
        <authorList>
            <person name="Hirose Y."/>
            <person name="Shimura Y."/>
            <person name="Fujisawa T."/>
            <person name="Nakamura Y."/>
            <person name="Kawachi M."/>
        </authorList>
    </citation>
    <scope>NUCLEOTIDE SEQUENCE [LARGE SCALE GENOMIC DNA]</scope>
    <source>
        <strain evidence="1 2">NIES-806</strain>
    </source>
</reference>
<gene>
    <name evidence="1" type="ORF">NIES806_31090</name>
</gene>
<sequence length="452" mass="51357">MNSFPPNRATNLKAAFRACDVAPLAATDIDRYYVDLSKVRKTEAIESINTRLDFLEPGEFCSLLFTGHRGCGKSTELKRIQKKWETEYKIIYIEADSELDVLDAEYTDLYLVIIKKVAEELQKLKLNFDDQLLKSFESWFKEITQENEQTVEKSVSATAEAEGGITIPFISKLLGKIQAQIKGADKQKITIRQNLQKNIGRLQADINLLLGNAFVKLKAKYKNSQQYQKGFLIIFDNLDRIPPNVAKHLFCDYAAQLQSLNCTTIYTAPISIVYSENNLTNSFDTPNIVPMVNIYEFDKNNVNLQHNQNSLKAIASVVEQRVNIDAVFESRQLLSELSQASGGHVRQLMQIASQAFLTAATRGHNKVNDDDLTYAIKQEQFNFERSISTAYYPDLAAVCVNKDVSKDELSRLMLFNLWVFEYNGKNRWNYVNPVVRKINALQEAITSATNNP</sequence>
<dbReference type="Gene3D" id="3.40.50.300">
    <property type="entry name" value="P-loop containing nucleotide triphosphate hydrolases"/>
    <property type="match status" value="1"/>
</dbReference>
<dbReference type="OrthoDB" id="477505at2"/>
<dbReference type="Proteomes" id="UP000218702">
    <property type="component" value="Chromosome"/>
</dbReference>
<evidence type="ECO:0000313" key="2">
    <source>
        <dbReference type="Proteomes" id="UP000218702"/>
    </source>
</evidence>
<dbReference type="AlphaFoldDB" id="A0A1Z4V5U4"/>
<dbReference type="EMBL" id="AP018316">
    <property type="protein sequence ID" value="BAZ86892.1"/>
    <property type="molecule type" value="Genomic_DNA"/>
</dbReference>
<organism evidence="1 2">
    <name type="scientific">Dolichospermum compactum NIES-806</name>
    <dbReference type="NCBI Taxonomy" id="1973481"/>
    <lineage>
        <taxon>Bacteria</taxon>
        <taxon>Bacillati</taxon>
        <taxon>Cyanobacteriota</taxon>
        <taxon>Cyanophyceae</taxon>
        <taxon>Nostocales</taxon>
        <taxon>Aphanizomenonaceae</taxon>
        <taxon>Dolichospermum</taxon>
        <taxon>Dolichospermum compactum</taxon>
    </lineage>
</organism>
<name>A0A1Z4V5U4_9CYAN</name>
<accession>A0A1Z4V5U4</accession>
<dbReference type="InterPro" id="IPR027417">
    <property type="entry name" value="P-loop_NTPase"/>
</dbReference>
<protein>
    <submittedName>
        <fullName evidence="1">Uncharacterized protein</fullName>
    </submittedName>
</protein>